<evidence type="ECO:0008006" key="5">
    <source>
        <dbReference type="Google" id="ProtNLM"/>
    </source>
</evidence>
<keyword evidence="1" id="KW-0472">Membrane</keyword>
<evidence type="ECO:0000256" key="1">
    <source>
        <dbReference type="SAM" id="Phobius"/>
    </source>
</evidence>
<evidence type="ECO:0000313" key="4">
    <source>
        <dbReference type="Proteomes" id="UP000324832"/>
    </source>
</evidence>
<evidence type="ECO:0000313" key="3">
    <source>
        <dbReference type="EMBL" id="VVD00791.1"/>
    </source>
</evidence>
<dbReference type="AlphaFoldDB" id="A0A5E4QV41"/>
<dbReference type="Proteomes" id="UP000324832">
    <property type="component" value="Unassembled WGS sequence"/>
</dbReference>
<feature type="signal peptide" evidence="2">
    <location>
        <begin position="1"/>
        <end position="21"/>
    </location>
</feature>
<evidence type="ECO:0000256" key="2">
    <source>
        <dbReference type="SAM" id="SignalP"/>
    </source>
</evidence>
<keyword evidence="1" id="KW-0812">Transmembrane</keyword>
<gene>
    <name evidence="3" type="ORF">LSINAPIS_LOCUS11356</name>
</gene>
<protein>
    <recommendedName>
        <fullName evidence="5">DUF4766 domain-containing protein</fullName>
    </recommendedName>
</protein>
<feature type="transmembrane region" description="Helical" evidence="1">
    <location>
        <begin position="78"/>
        <end position="99"/>
    </location>
</feature>
<organism evidence="3 4">
    <name type="scientific">Leptidea sinapis</name>
    <dbReference type="NCBI Taxonomy" id="189913"/>
    <lineage>
        <taxon>Eukaryota</taxon>
        <taxon>Metazoa</taxon>
        <taxon>Ecdysozoa</taxon>
        <taxon>Arthropoda</taxon>
        <taxon>Hexapoda</taxon>
        <taxon>Insecta</taxon>
        <taxon>Pterygota</taxon>
        <taxon>Neoptera</taxon>
        <taxon>Endopterygota</taxon>
        <taxon>Lepidoptera</taxon>
        <taxon>Glossata</taxon>
        <taxon>Ditrysia</taxon>
        <taxon>Papilionoidea</taxon>
        <taxon>Pieridae</taxon>
        <taxon>Dismorphiinae</taxon>
        <taxon>Leptidea</taxon>
    </lineage>
</organism>
<sequence>MFKLSLFFVLLAVAFMGTVSGGSGAGQGVGLGEGVGYGQGTNGKSITQAIGVGFGLGVGASKTVTQNSPVNSPPNNKISIGIPTFGGACFFMIAGSSLII</sequence>
<keyword evidence="2" id="KW-0732">Signal</keyword>
<reference evidence="3 4" key="1">
    <citation type="submission" date="2017-07" db="EMBL/GenBank/DDBJ databases">
        <authorList>
            <person name="Talla V."/>
            <person name="Backstrom N."/>
        </authorList>
    </citation>
    <scope>NUCLEOTIDE SEQUENCE [LARGE SCALE GENOMIC DNA]</scope>
</reference>
<accession>A0A5E4QV41</accession>
<name>A0A5E4QV41_9NEOP</name>
<feature type="chain" id="PRO_5022960379" description="DUF4766 domain-containing protein" evidence="2">
    <location>
        <begin position="22"/>
        <end position="100"/>
    </location>
</feature>
<dbReference type="EMBL" id="FZQP02004989">
    <property type="protein sequence ID" value="VVD00791.1"/>
    <property type="molecule type" value="Genomic_DNA"/>
</dbReference>
<keyword evidence="4" id="KW-1185">Reference proteome</keyword>
<proteinExistence type="predicted"/>
<keyword evidence="1" id="KW-1133">Transmembrane helix</keyword>